<dbReference type="Gene3D" id="2.160.20.10">
    <property type="entry name" value="Single-stranded right-handed beta-helix, Pectin lyase-like"/>
    <property type="match status" value="2"/>
</dbReference>
<dbReference type="PANTHER" id="PTHR36453:SF1">
    <property type="entry name" value="RIGHT HANDED BETA HELIX DOMAIN-CONTAINING PROTEIN"/>
    <property type="match status" value="1"/>
</dbReference>
<dbReference type="Pfam" id="PF22842">
    <property type="entry name" value="Pel9A-like_beta_helix"/>
    <property type="match status" value="1"/>
</dbReference>
<dbReference type="Proteomes" id="UP001304650">
    <property type="component" value="Chromosome"/>
</dbReference>
<accession>A0AA96RK70</accession>
<sequence>MIVKVKGVSNVTTYSDKLKSNLSKLLIASLLIVPFAVAAPFETSVKAAGTTYYVDLNGSDSNDGTSLSTPFQTIQKAASVASAGDTVNIRGGTYRETVTPANSGTSGNPITYQNYNGETAIVSGADLVTGWTLDSGSIYKAPMNWTLGAGNQVFVNGTMIDEARWPNQTGTLLNPTVSIADSGTNSSQVIDTALPGGDGYWNGATMWIESGWDWIVQTPTVTAYDSVNKKLTITGLRATGGYSPESGDKFYLTGIKAALDTANEWWYDSTNSELYVWVPGGGDPSAQTVDVKRRDASFDLSGKAYITLNGIQTTASRVVTNSSSNHLTFQGIVAKYLSHNKLNTLAQEQTNTGLLLNGSYNVLRDSEFAYSSGSLVTVGGSYNNVINSYIHDGGYVPDWEGLLNLKGANSLISHNTVADAGRVTVYFTSPMRANEIQYNDIYNAGWLTDDLGMLYGPNVDGQNTEIHHNYVHDNKAPATKPGIYLDSYTNNFIIHHNVTWNNAGLQLNIPSNYNLAYNNTAWTNAWAIQSAASNAFTTDMYGTRIFNNIITGYDAESNAYTVHGSQVTSSPGFVNEASRNYQLLSTSPAKDTGIVIPGITDGYVGSAPDIGAFEYGSTGWTAGHNFASPPNPTYTTPSTPNMNLAVNGGFENGDLSNWNTTDAGNAVVVSDNHWGKAANAGMSRSHLYGTKLSGGVDGIAQVISGLQPNTNYVAGGWLRNASRGNCCTWCKGLWRHRKISFFIQLYMDVC</sequence>
<feature type="domain" description="Right handed beta helix" evidence="1">
    <location>
        <begin position="350"/>
        <end position="475"/>
    </location>
</feature>
<reference evidence="3" key="1">
    <citation type="submission" date="2022-02" db="EMBL/GenBank/DDBJ databases">
        <title>Paenibacillus sp. MBLB1832 Whole Genome Shotgun Sequencing.</title>
        <authorList>
            <person name="Hwang C.Y."/>
            <person name="Cho E.-S."/>
            <person name="Seo M.-J."/>
        </authorList>
    </citation>
    <scope>NUCLEOTIDE SEQUENCE</scope>
    <source>
        <strain evidence="3">MBLB1832</strain>
    </source>
</reference>
<protein>
    <submittedName>
        <fullName evidence="3">DUF1565 domain-containing protein</fullName>
    </submittedName>
</protein>
<gene>
    <name evidence="3" type="ORF">MJB10_23210</name>
</gene>
<dbReference type="RefSeq" id="WP_314799071.1">
    <property type="nucleotide sequence ID" value="NZ_CP130319.1"/>
</dbReference>
<evidence type="ECO:0000259" key="2">
    <source>
        <dbReference type="Pfam" id="PF22842"/>
    </source>
</evidence>
<dbReference type="Pfam" id="PF13229">
    <property type="entry name" value="Beta_helix"/>
    <property type="match status" value="1"/>
</dbReference>
<name>A0AA96RK70_9BACL</name>
<dbReference type="AlphaFoldDB" id="A0AA96RK70"/>
<evidence type="ECO:0000313" key="4">
    <source>
        <dbReference type="Proteomes" id="UP001304650"/>
    </source>
</evidence>
<dbReference type="InterPro" id="IPR053868">
    <property type="entry name" value="Pel9A-like_beta_helix"/>
</dbReference>
<feature type="domain" description="Pel9A-like right handed beta-helix region" evidence="2">
    <location>
        <begin position="47"/>
        <end position="103"/>
    </location>
</feature>
<evidence type="ECO:0000259" key="1">
    <source>
        <dbReference type="Pfam" id="PF13229"/>
    </source>
</evidence>
<dbReference type="SUPFAM" id="SSF51126">
    <property type="entry name" value="Pectin lyase-like"/>
    <property type="match status" value="1"/>
</dbReference>
<dbReference type="KEGG" id="proo:MJB10_23210"/>
<evidence type="ECO:0000313" key="3">
    <source>
        <dbReference type="EMBL" id="WNR43971.1"/>
    </source>
</evidence>
<dbReference type="InterPro" id="IPR011050">
    <property type="entry name" value="Pectin_lyase_fold/virulence"/>
</dbReference>
<dbReference type="Gene3D" id="2.60.120.260">
    <property type="entry name" value="Galactose-binding domain-like"/>
    <property type="match status" value="1"/>
</dbReference>
<dbReference type="InterPro" id="IPR012334">
    <property type="entry name" value="Pectin_lyas_fold"/>
</dbReference>
<dbReference type="EMBL" id="CP130319">
    <property type="protein sequence ID" value="WNR43971.1"/>
    <property type="molecule type" value="Genomic_DNA"/>
</dbReference>
<dbReference type="PANTHER" id="PTHR36453">
    <property type="entry name" value="SECRETED PROTEIN-RELATED"/>
    <property type="match status" value="1"/>
</dbReference>
<organism evidence="3 4">
    <name type="scientific">Paenibacillus roseopurpureus</name>
    <dbReference type="NCBI Taxonomy" id="2918901"/>
    <lineage>
        <taxon>Bacteria</taxon>
        <taxon>Bacillati</taxon>
        <taxon>Bacillota</taxon>
        <taxon>Bacilli</taxon>
        <taxon>Bacillales</taxon>
        <taxon>Paenibacillaceae</taxon>
        <taxon>Paenibacillus</taxon>
    </lineage>
</organism>
<keyword evidence="4" id="KW-1185">Reference proteome</keyword>
<dbReference type="InterPro" id="IPR039448">
    <property type="entry name" value="Beta_helix"/>
</dbReference>
<proteinExistence type="predicted"/>